<keyword evidence="2" id="KW-1185">Reference proteome</keyword>
<proteinExistence type="predicted"/>
<evidence type="ECO:0000313" key="1">
    <source>
        <dbReference type="EMBL" id="TGD80276.1"/>
    </source>
</evidence>
<gene>
    <name evidence="1" type="ORF">EU557_10550</name>
</gene>
<sequence>MTQHLRYLGPTTAQFRTGHVYLILLSIDRESIVVCEPWNKTYSYRNLAHLLQFWEPAFPYVPAKGDDLTASPAYNSCLI</sequence>
<reference evidence="1 2" key="1">
    <citation type="submission" date="2019-04" db="EMBL/GenBank/DDBJ databases">
        <authorList>
            <person name="Feng G."/>
            <person name="Zhang J."/>
            <person name="Zhu H."/>
        </authorList>
    </citation>
    <scope>NUCLEOTIDE SEQUENCE [LARGE SCALE GENOMIC DNA]</scope>
    <source>
        <strain evidence="1 2">JCM 19491</strain>
    </source>
</reference>
<accession>A0A4Z0MLB2</accession>
<protein>
    <submittedName>
        <fullName evidence="1">Uncharacterized protein</fullName>
    </submittedName>
</protein>
<comment type="caution">
    <text evidence="1">The sequence shown here is derived from an EMBL/GenBank/DDBJ whole genome shotgun (WGS) entry which is preliminary data.</text>
</comment>
<dbReference type="EMBL" id="SRKZ01000003">
    <property type="protein sequence ID" value="TGD80276.1"/>
    <property type="molecule type" value="Genomic_DNA"/>
</dbReference>
<evidence type="ECO:0000313" key="2">
    <source>
        <dbReference type="Proteomes" id="UP000298284"/>
    </source>
</evidence>
<dbReference type="Proteomes" id="UP000298284">
    <property type="component" value="Unassembled WGS sequence"/>
</dbReference>
<organism evidence="1 2">
    <name type="scientific">Hymenobacter wooponensis</name>
    <dbReference type="NCBI Taxonomy" id="1525360"/>
    <lineage>
        <taxon>Bacteria</taxon>
        <taxon>Pseudomonadati</taxon>
        <taxon>Bacteroidota</taxon>
        <taxon>Cytophagia</taxon>
        <taxon>Cytophagales</taxon>
        <taxon>Hymenobacteraceae</taxon>
        <taxon>Hymenobacter</taxon>
    </lineage>
</organism>
<name>A0A4Z0MLB2_9BACT</name>
<dbReference type="OrthoDB" id="887333at2"/>
<dbReference type="AlphaFoldDB" id="A0A4Z0MLB2"/>
<dbReference type="RefSeq" id="WP_135530431.1">
    <property type="nucleotide sequence ID" value="NZ_SRKZ01000003.1"/>
</dbReference>